<reference evidence="1 2" key="1">
    <citation type="submission" date="2016-02" db="EMBL/GenBank/DDBJ databases">
        <title>Draft Genome for Tepidibacillus decaturensis nov. sp. Strain Z9, an Anaerobic, Moderately Thermophilic and Heterotrophic Bacterium from Deep Subsurface of the Illinois Basin, USA.</title>
        <authorList>
            <person name="Dong Y."/>
            <person name="Chang J.Y."/>
            <person name="Sanford R."/>
            <person name="Fouke B.W."/>
        </authorList>
    </citation>
    <scope>NUCLEOTIDE SEQUENCE [LARGE SCALE GENOMIC DNA]</scope>
    <source>
        <strain evidence="1 2">Z9</strain>
    </source>
</reference>
<dbReference type="OrthoDB" id="1645186at2"/>
<dbReference type="AlphaFoldDB" id="A0A135L5I5"/>
<dbReference type="GO" id="GO:0042601">
    <property type="term" value="C:endospore-forming forespore"/>
    <property type="evidence" value="ECO:0007669"/>
    <property type="project" value="TreeGrafter"/>
</dbReference>
<dbReference type="RefSeq" id="WP_068725800.1">
    <property type="nucleotide sequence ID" value="NZ_LSKU01000001.1"/>
</dbReference>
<dbReference type="PANTHER" id="PTHR39179">
    <property type="entry name" value="SPORE COAT PROTEIN I"/>
    <property type="match status" value="1"/>
</dbReference>
<protein>
    <submittedName>
        <fullName evidence="1">Uncharacterized protein</fullName>
    </submittedName>
</protein>
<dbReference type="EMBL" id="LSKU01000001">
    <property type="protein sequence ID" value="KXG44274.1"/>
    <property type="molecule type" value="Genomic_DNA"/>
</dbReference>
<dbReference type="PANTHER" id="PTHR39179:SF3">
    <property type="entry name" value="COTS-RELATED PROTEIN"/>
    <property type="match status" value="1"/>
</dbReference>
<dbReference type="InterPro" id="IPR047175">
    <property type="entry name" value="CotS-like"/>
</dbReference>
<name>A0A135L5I5_9BACI</name>
<evidence type="ECO:0000313" key="1">
    <source>
        <dbReference type="EMBL" id="KXG44274.1"/>
    </source>
</evidence>
<sequence>MLSANVDLSPDIIKSLIEKHYDLKVHSMVKVRAVYKVNTSVGLFGFKGAEELTDLPLIANYLQKIRDHGYTKIPNFLRSKEGNYLIKYEKKDYFMEEWLDLEEIPNKSYPYVKKIGETLADFHHATLEIRPKQDSDRFEWGKQPDFLQHSYQKLFEWDQKFLYKSFNSLEKQMLDFLLKRNELAYQYIKDVDYHALLQFYPESAALCHGALQSRNIMLDEAGEIWLIDFETLAFAERVKDLAHFLEHHAKPYHWDTQMVFTFLNGYQSKLSRPITDDEWKIFFSYLAFPRRFYSRSIRYFDKKDLKPKDLYKLKEMIESEIDKEPLFTLFCP</sequence>
<gene>
    <name evidence="1" type="ORF">U473_09860</name>
</gene>
<organism evidence="1 2">
    <name type="scientific">Tepidibacillus decaturensis</name>
    <dbReference type="NCBI Taxonomy" id="1413211"/>
    <lineage>
        <taxon>Bacteria</taxon>
        <taxon>Bacillati</taxon>
        <taxon>Bacillota</taxon>
        <taxon>Bacilli</taxon>
        <taxon>Bacillales</taxon>
        <taxon>Bacillaceae</taxon>
        <taxon>Tepidibacillus</taxon>
    </lineage>
</organism>
<evidence type="ECO:0000313" key="2">
    <source>
        <dbReference type="Proteomes" id="UP000070352"/>
    </source>
</evidence>
<dbReference type="Gene3D" id="3.30.200.20">
    <property type="entry name" value="Phosphorylase Kinase, domain 1"/>
    <property type="match status" value="1"/>
</dbReference>
<dbReference type="InterPro" id="IPR011009">
    <property type="entry name" value="Kinase-like_dom_sf"/>
</dbReference>
<comment type="caution">
    <text evidence="1">The sequence shown here is derived from an EMBL/GenBank/DDBJ whole genome shotgun (WGS) entry which is preliminary data.</text>
</comment>
<dbReference type="Pfam" id="PF01633">
    <property type="entry name" value="Choline_kinase"/>
    <property type="match status" value="1"/>
</dbReference>
<keyword evidence="2" id="KW-1185">Reference proteome</keyword>
<dbReference type="Gene3D" id="3.90.1200.10">
    <property type="match status" value="1"/>
</dbReference>
<dbReference type="SUPFAM" id="SSF56112">
    <property type="entry name" value="Protein kinase-like (PK-like)"/>
    <property type="match status" value="1"/>
</dbReference>
<dbReference type="Proteomes" id="UP000070352">
    <property type="component" value="Unassembled WGS sequence"/>
</dbReference>
<accession>A0A135L5I5</accession>
<dbReference type="STRING" id="1413211.U473_09860"/>
<proteinExistence type="predicted"/>